<accession>A0AAV6V658</accession>
<evidence type="ECO:0000313" key="17">
    <source>
        <dbReference type="EMBL" id="KAG8191208.1"/>
    </source>
</evidence>
<dbReference type="GO" id="GO:0005506">
    <property type="term" value="F:iron ion binding"/>
    <property type="evidence" value="ECO:0007669"/>
    <property type="project" value="InterPro"/>
</dbReference>
<evidence type="ECO:0008006" key="19">
    <source>
        <dbReference type="Google" id="ProtNLM"/>
    </source>
</evidence>
<dbReference type="InterPro" id="IPR017972">
    <property type="entry name" value="Cyt_P450_CS"/>
</dbReference>
<dbReference type="Pfam" id="PF00067">
    <property type="entry name" value="p450"/>
    <property type="match status" value="1"/>
</dbReference>
<evidence type="ECO:0000256" key="2">
    <source>
        <dbReference type="ARBA" id="ARBA00003690"/>
    </source>
</evidence>
<evidence type="ECO:0000256" key="13">
    <source>
        <dbReference type="ARBA" id="ARBA00023136"/>
    </source>
</evidence>
<dbReference type="PRINTS" id="PR00463">
    <property type="entry name" value="EP450I"/>
</dbReference>
<evidence type="ECO:0000256" key="15">
    <source>
        <dbReference type="RuleBase" id="RU000461"/>
    </source>
</evidence>
<dbReference type="PRINTS" id="PR00385">
    <property type="entry name" value="P450"/>
</dbReference>
<dbReference type="GO" id="GO:0005789">
    <property type="term" value="C:endoplasmic reticulum membrane"/>
    <property type="evidence" value="ECO:0007669"/>
    <property type="project" value="UniProtKB-SubCell"/>
</dbReference>
<dbReference type="PANTHER" id="PTHR24300:SF375">
    <property type="entry name" value="CYTOCHROME P450 FAMILY"/>
    <property type="match status" value="1"/>
</dbReference>
<proteinExistence type="inferred from homology"/>
<keyword evidence="7 14" id="KW-0479">Metal-binding</keyword>
<dbReference type="SUPFAM" id="SSF48264">
    <property type="entry name" value="Cytochrome P450"/>
    <property type="match status" value="1"/>
</dbReference>
<reference evidence="17 18" key="1">
    <citation type="journal article" date="2022" name="Nat. Ecol. Evol.">
        <title>A masculinizing supergene underlies an exaggerated male reproductive morph in a spider.</title>
        <authorList>
            <person name="Hendrickx F."/>
            <person name="De Corte Z."/>
            <person name="Sonet G."/>
            <person name="Van Belleghem S.M."/>
            <person name="Kostlbacher S."/>
            <person name="Vangestel C."/>
        </authorList>
    </citation>
    <scope>NUCLEOTIDE SEQUENCE [LARGE SCALE GENOMIC DNA]</scope>
    <source>
        <strain evidence="17">W744_W776</strain>
    </source>
</reference>
<keyword evidence="6 14" id="KW-0349">Heme</keyword>
<dbReference type="InterPro" id="IPR050182">
    <property type="entry name" value="Cytochrome_P450_fam2"/>
</dbReference>
<dbReference type="GO" id="GO:0016712">
    <property type="term" value="F:oxidoreductase activity, acting on paired donors, with incorporation or reduction of molecular oxygen, reduced flavin or flavoprotein as one donor, and incorporation of one atom of oxygen"/>
    <property type="evidence" value="ECO:0007669"/>
    <property type="project" value="TreeGrafter"/>
</dbReference>
<dbReference type="GO" id="GO:0006082">
    <property type="term" value="P:organic acid metabolic process"/>
    <property type="evidence" value="ECO:0007669"/>
    <property type="project" value="TreeGrafter"/>
</dbReference>
<dbReference type="Gene3D" id="1.10.630.10">
    <property type="entry name" value="Cytochrome P450"/>
    <property type="match status" value="1"/>
</dbReference>
<keyword evidence="18" id="KW-1185">Reference proteome</keyword>
<keyword evidence="8" id="KW-0256">Endoplasmic reticulum</keyword>
<dbReference type="PROSITE" id="PS00086">
    <property type="entry name" value="CYTOCHROME_P450"/>
    <property type="match status" value="1"/>
</dbReference>
<keyword evidence="16" id="KW-0812">Transmembrane</keyword>
<evidence type="ECO:0000256" key="4">
    <source>
        <dbReference type="ARBA" id="ARBA00004406"/>
    </source>
</evidence>
<dbReference type="FunFam" id="1.10.630.10:FF:000238">
    <property type="entry name" value="Cytochrome P450 2A6"/>
    <property type="match status" value="1"/>
</dbReference>
<feature type="binding site" description="axial binding residue" evidence="14">
    <location>
        <position position="438"/>
    </location>
    <ligand>
        <name>heme</name>
        <dbReference type="ChEBI" id="CHEBI:30413"/>
    </ligand>
    <ligandPart>
        <name>Fe</name>
        <dbReference type="ChEBI" id="CHEBI:18248"/>
    </ligandPart>
</feature>
<evidence type="ECO:0000256" key="11">
    <source>
        <dbReference type="ARBA" id="ARBA00023004"/>
    </source>
</evidence>
<dbReference type="InterPro" id="IPR001128">
    <property type="entry name" value="Cyt_P450"/>
</dbReference>
<protein>
    <recommendedName>
        <fullName evidence="19">Cytochrome P450</fullName>
    </recommendedName>
</protein>
<gene>
    <name evidence="17" type="ORF">JTE90_021945</name>
</gene>
<dbReference type="Proteomes" id="UP000827092">
    <property type="component" value="Unassembled WGS sequence"/>
</dbReference>
<evidence type="ECO:0000256" key="12">
    <source>
        <dbReference type="ARBA" id="ARBA00023033"/>
    </source>
</evidence>
<evidence type="ECO:0000256" key="8">
    <source>
        <dbReference type="ARBA" id="ARBA00022824"/>
    </source>
</evidence>
<keyword evidence="11 14" id="KW-0408">Iron</keyword>
<keyword evidence="16" id="KW-1133">Transmembrane helix</keyword>
<keyword evidence="9" id="KW-0492">Microsome</keyword>
<keyword evidence="10 15" id="KW-0560">Oxidoreductase</keyword>
<evidence type="ECO:0000256" key="9">
    <source>
        <dbReference type="ARBA" id="ARBA00022848"/>
    </source>
</evidence>
<dbReference type="AlphaFoldDB" id="A0AAV6V658"/>
<feature type="transmembrane region" description="Helical" evidence="16">
    <location>
        <begin position="12"/>
        <end position="29"/>
    </location>
</feature>
<comment type="similarity">
    <text evidence="5 15">Belongs to the cytochrome P450 family.</text>
</comment>
<dbReference type="EMBL" id="JAFNEN010000163">
    <property type="protein sequence ID" value="KAG8191208.1"/>
    <property type="molecule type" value="Genomic_DNA"/>
</dbReference>
<dbReference type="PANTHER" id="PTHR24300">
    <property type="entry name" value="CYTOCHROME P450 508A4-RELATED"/>
    <property type="match status" value="1"/>
</dbReference>
<dbReference type="InterPro" id="IPR036396">
    <property type="entry name" value="Cyt_P450_sf"/>
</dbReference>
<evidence type="ECO:0000256" key="1">
    <source>
        <dbReference type="ARBA" id="ARBA00001971"/>
    </source>
</evidence>
<dbReference type="InterPro" id="IPR002401">
    <property type="entry name" value="Cyt_P450_E_grp-I"/>
</dbReference>
<keyword evidence="12 15" id="KW-0503">Monooxygenase</keyword>
<evidence type="ECO:0000256" key="16">
    <source>
        <dbReference type="SAM" id="Phobius"/>
    </source>
</evidence>
<comment type="caution">
    <text evidence="17">The sequence shown here is derived from an EMBL/GenBank/DDBJ whole genome shotgun (WGS) entry which is preliminary data.</text>
</comment>
<evidence type="ECO:0000313" key="18">
    <source>
        <dbReference type="Proteomes" id="UP000827092"/>
    </source>
</evidence>
<evidence type="ECO:0000256" key="5">
    <source>
        <dbReference type="ARBA" id="ARBA00010617"/>
    </source>
</evidence>
<evidence type="ECO:0000256" key="3">
    <source>
        <dbReference type="ARBA" id="ARBA00004174"/>
    </source>
</evidence>
<comment type="subcellular location">
    <subcellularLocation>
        <location evidence="4">Endoplasmic reticulum membrane</location>
        <topology evidence="4">Peripheral membrane protein</topology>
    </subcellularLocation>
    <subcellularLocation>
        <location evidence="3">Microsome membrane</location>
        <topology evidence="3">Peripheral membrane protein</topology>
    </subcellularLocation>
</comment>
<dbReference type="GO" id="GO:0020037">
    <property type="term" value="F:heme binding"/>
    <property type="evidence" value="ECO:0007669"/>
    <property type="project" value="InterPro"/>
</dbReference>
<comment type="cofactor">
    <cofactor evidence="1 14">
        <name>heme</name>
        <dbReference type="ChEBI" id="CHEBI:30413"/>
    </cofactor>
</comment>
<evidence type="ECO:0000256" key="14">
    <source>
        <dbReference type="PIRSR" id="PIRSR602401-1"/>
    </source>
</evidence>
<evidence type="ECO:0000256" key="10">
    <source>
        <dbReference type="ARBA" id="ARBA00023002"/>
    </source>
</evidence>
<organism evidence="17 18">
    <name type="scientific">Oedothorax gibbosus</name>
    <dbReference type="NCBI Taxonomy" id="931172"/>
    <lineage>
        <taxon>Eukaryota</taxon>
        <taxon>Metazoa</taxon>
        <taxon>Ecdysozoa</taxon>
        <taxon>Arthropoda</taxon>
        <taxon>Chelicerata</taxon>
        <taxon>Arachnida</taxon>
        <taxon>Araneae</taxon>
        <taxon>Araneomorphae</taxon>
        <taxon>Entelegynae</taxon>
        <taxon>Araneoidea</taxon>
        <taxon>Linyphiidae</taxon>
        <taxon>Erigoninae</taxon>
        <taxon>Oedothorax</taxon>
    </lineage>
</organism>
<sequence length="491" mass="55535">MDVVWNLVKNNVYASVAVCVATLFYFLFLRRNSSYPPGPYNLPIVGYLPFLGSEPHEKMIQLAEKYGSIFSLRLGMSDVVVLADYDSVKEAFNKSAAIDRPANLFHFIPSEMGLASVNGEDWTEQRRYSIKTMRDLGLGKSKWEDLVQDEVRSFVRFLESHEGRGVRLHDPLLFTISNNILSLLFGAPLPQDDPRRVALDRGFRAFPDAFLQTGLQCVMPALSEALAKLGLGDRKAMKDDLVAFNTFVRKEIDHQKESIKHEDNEGFVCKYLNYMKSNSDKHSSFNESSLVGNVQAYIFGGIDTTVTTLHWALLAMAAHPGLQRRVHDELDRVLGAHEPRYADHDRLPYTMAAVLEVMRWRTLVAFNLLHETSADVTVGKYVIPKGTVLLGLLEAIHRDPKYWPEPDIYRPERFLDDNGQVIMKKESFVPFSTGKRRCVGENVAMVEVFVYFAAVMRRFGVSSAGACLNLKGTVGIVLVPEDQELRFELRD</sequence>
<evidence type="ECO:0000256" key="7">
    <source>
        <dbReference type="ARBA" id="ARBA00022723"/>
    </source>
</evidence>
<dbReference type="GO" id="GO:0006805">
    <property type="term" value="P:xenobiotic metabolic process"/>
    <property type="evidence" value="ECO:0007669"/>
    <property type="project" value="TreeGrafter"/>
</dbReference>
<keyword evidence="13 16" id="KW-0472">Membrane</keyword>
<name>A0AAV6V658_9ARAC</name>
<evidence type="ECO:0000256" key="6">
    <source>
        <dbReference type="ARBA" id="ARBA00022617"/>
    </source>
</evidence>
<comment type="function">
    <text evidence="2">May be involved in the metabolism of insect hormones and in the breakdown of synthetic insecticides.</text>
</comment>